<name>A0A1C7Z007_PSESX</name>
<keyword evidence="3" id="KW-0732">Signal</keyword>
<feature type="transmembrane region" description="Helical" evidence="2">
    <location>
        <begin position="32"/>
        <end position="49"/>
    </location>
</feature>
<feature type="signal peptide" evidence="3">
    <location>
        <begin position="1"/>
        <end position="23"/>
    </location>
</feature>
<feature type="chain" id="PRO_5008891959" description="PXPV repeat-containing protein" evidence="3">
    <location>
        <begin position="24"/>
        <end position="130"/>
    </location>
</feature>
<evidence type="ECO:0008006" key="6">
    <source>
        <dbReference type="Google" id="ProtNLM"/>
    </source>
</evidence>
<dbReference type="AlphaFoldDB" id="A0A1C7Z007"/>
<dbReference type="Proteomes" id="UP000093104">
    <property type="component" value="Unassembled WGS sequence"/>
</dbReference>
<dbReference type="RefSeq" id="WP_065835805.1">
    <property type="nucleotide sequence ID" value="NZ_LGSI01000068.1"/>
</dbReference>
<dbReference type="PATRIC" id="fig|317.243.peg.335"/>
<dbReference type="EMBL" id="LGSI01000068">
    <property type="protein sequence ID" value="OCR22396.1"/>
    <property type="molecule type" value="Genomic_DNA"/>
</dbReference>
<reference evidence="4 5" key="1">
    <citation type="submission" date="2015-07" db="EMBL/GenBank/DDBJ databases">
        <title>Draft genome sequence of a diazotrophic, plant growth-promoting rhizobacterium of the Pseudomonas syringae complex.</title>
        <authorList>
            <person name="Patten C.L."/>
            <person name="Jeong H."/>
        </authorList>
    </citation>
    <scope>NUCLEOTIDE SEQUENCE [LARGE SCALE GENOMIC DNA]</scope>
    <source>
        <strain evidence="4 5">GR12-2</strain>
    </source>
</reference>
<protein>
    <recommendedName>
        <fullName evidence="6">PXPV repeat-containing protein</fullName>
    </recommendedName>
</protein>
<keyword evidence="2" id="KW-1133">Transmembrane helix</keyword>
<keyword evidence="2" id="KW-0812">Transmembrane</keyword>
<sequence length="130" mass="14426">MFSKITNVLILSGCLVAAGAASANGRDVVVPVIAGAAVGAILATVISGSSHDNYRPQYQGYQPQPRYQPQYQPQYQPVAYVPVATRVEYRRFDPRPSRGYYNGGYDYGHDRDGGRDRDRGFDHNRGDGRW</sequence>
<proteinExistence type="predicted"/>
<evidence type="ECO:0000313" key="4">
    <source>
        <dbReference type="EMBL" id="OCR22396.1"/>
    </source>
</evidence>
<feature type="region of interest" description="Disordered" evidence="1">
    <location>
        <begin position="93"/>
        <end position="130"/>
    </location>
</feature>
<comment type="caution">
    <text evidence="4">The sequence shown here is derived from an EMBL/GenBank/DDBJ whole genome shotgun (WGS) entry which is preliminary data.</text>
</comment>
<evidence type="ECO:0000256" key="2">
    <source>
        <dbReference type="SAM" id="Phobius"/>
    </source>
</evidence>
<organism evidence="4 5">
    <name type="scientific">Pseudomonas syringae</name>
    <dbReference type="NCBI Taxonomy" id="317"/>
    <lineage>
        <taxon>Bacteria</taxon>
        <taxon>Pseudomonadati</taxon>
        <taxon>Pseudomonadota</taxon>
        <taxon>Gammaproteobacteria</taxon>
        <taxon>Pseudomonadales</taxon>
        <taxon>Pseudomonadaceae</taxon>
        <taxon>Pseudomonas</taxon>
    </lineage>
</organism>
<evidence type="ECO:0000313" key="5">
    <source>
        <dbReference type="Proteomes" id="UP000093104"/>
    </source>
</evidence>
<keyword evidence="2" id="KW-0472">Membrane</keyword>
<accession>A0A1C7Z007</accession>
<gene>
    <name evidence="4" type="ORF">AFK24_25175</name>
</gene>
<evidence type="ECO:0000256" key="1">
    <source>
        <dbReference type="SAM" id="MobiDB-lite"/>
    </source>
</evidence>
<evidence type="ECO:0000256" key="3">
    <source>
        <dbReference type="SAM" id="SignalP"/>
    </source>
</evidence>
<feature type="compositionally biased region" description="Basic and acidic residues" evidence="1">
    <location>
        <begin position="107"/>
        <end position="130"/>
    </location>
</feature>